<evidence type="ECO:0000256" key="2">
    <source>
        <dbReference type="ARBA" id="ARBA00022670"/>
    </source>
</evidence>
<dbReference type="AlphaFoldDB" id="A0A7R6R0Y2"/>
<keyword evidence="6" id="KW-0482">Metalloprotease</keyword>
<accession>A0A7R6R0Y2</accession>
<dbReference type="SUPFAM" id="SSF55486">
    <property type="entry name" value="Metalloproteases ('zincins'), catalytic domain"/>
    <property type="match status" value="1"/>
</dbReference>
<dbReference type="Pfam" id="PF01457">
    <property type="entry name" value="Peptidase_M8"/>
    <property type="match status" value="1"/>
</dbReference>
<evidence type="ECO:0000256" key="1">
    <source>
        <dbReference type="ARBA" id="ARBA00001947"/>
    </source>
</evidence>
<name>A0A7R6R0Y2_9RHOO</name>
<dbReference type="InterPro" id="IPR001577">
    <property type="entry name" value="Peptidase_M8"/>
</dbReference>
<dbReference type="GO" id="GO:0006508">
    <property type="term" value="P:proteolysis"/>
    <property type="evidence" value="ECO:0007669"/>
    <property type="project" value="UniProtKB-KW"/>
</dbReference>
<keyword evidence="4" id="KW-0378">Hydrolase</keyword>
<evidence type="ECO:0000313" key="8">
    <source>
        <dbReference type="Proteomes" id="UP000463961"/>
    </source>
</evidence>
<dbReference type="OrthoDB" id="8198236at2"/>
<evidence type="ECO:0000256" key="5">
    <source>
        <dbReference type="ARBA" id="ARBA00022833"/>
    </source>
</evidence>
<dbReference type="GO" id="GO:0046872">
    <property type="term" value="F:metal ion binding"/>
    <property type="evidence" value="ECO:0007669"/>
    <property type="project" value="UniProtKB-KW"/>
</dbReference>
<proteinExistence type="predicted"/>
<evidence type="ECO:0000256" key="3">
    <source>
        <dbReference type="ARBA" id="ARBA00022723"/>
    </source>
</evidence>
<evidence type="ECO:0000256" key="6">
    <source>
        <dbReference type="ARBA" id="ARBA00023049"/>
    </source>
</evidence>
<comment type="cofactor">
    <cofactor evidence="1">
        <name>Zn(2+)</name>
        <dbReference type="ChEBI" id="CHEBI:29105"/>
    </cofactor>
</comment>
<dbReference type="GO" id="GO:0007155">
    <property type="term" value="P:cell adhesion"/>
    <property type="evidence" value="ECO:0007669"/>
    <property type="project" value="InterPro"/>
</dbReference>
<keyword evidence="3" id="KW-0479">Metal-binding</keyword>
<protein>
    <recommendedName>
        <fullName evidence="9">Leishmanolysin</fullName>
    </recommendedName>
</protein>
<keyword evidence="2" id="KW-0645">Protease</keyword>
<organism evidence="7 8">
    <name type="scientific">Fluviibacter phosphoraccumulans</name>
    <dbReference type="NCBI Taxonomy" id="1751046"/>
    <lineage>
        <taxon>Bacteria</taxon>
        <taxon>Pseudomonadati</taxon>
        <taxon>Pseudomonadota</taxon>
        <taxon>Betaproteobacteria</taxon>
        <taxon>Rhodocyclales</taxon>
        <taxon>Fluviibacteraceae</taxon>
        <taxon>Fluviibacter</taxon>
    </lineage>
</organism>
<dbReference type="GO" id="GO:0004222">
    <property type="term" value="F:metalloendopeptidase activity"/>
    <property type="evidence" value="ECO:0007669"/>
    <property type="project" value="InterPro"/>
</dbReference>
<evidence type="ECO:0000256" key="4">
    <source>
        <dbReference type="ARBA" id="ARBA00022801"/>
    </source>
</evidence>
<sequence>MAAKKPLNETEFRFELNSLEDSLANNFANFYALAQKSSMSHLQDTSDLTAPSAELWKSSLRDEPLAATPHQADLIAYMSQATKNEITISATDSPDLNDSSTAIFGVEEDLKLGDIFKNLLNSTPVKNLTNAFDAFMTNMKGTVVTDYLSGKANGEAGFDIAIHFSGTGWTPVLQKAFINAADYFTTIITKDIGGDRFIDGKRVDDLYVTAELTSIDGQGGTLARAGVDRIWGNELTATGHMLFDTADVSKYAKLGVWDDIVTHELMHVLGFGGMWNHGTNPLVTAEGQYTGKFALAAYNAVTGKNNAFIPVETDGGTGTANKHWDETALDKEMMTGYTDNSGNYMSKYTIMSLADLGYTVRYKDYQYDNAVIA</sequence>
<dbReference type="GO" id="GO:0016020">
    <property type="term" value="C:membrane"/>
    <property type="evidence" value="ECO:0007669"/>
    <property type="project" value="InterPro"/>
</dbReference>
<gene>
    <name evidence="7" type="ORF">ICHIAU1_10580</name>
</gene>
<dbReference type="RefSeq" id="WP_162050469.1">
    <property type="nucleotide sequence ID" value="NZ_AP022345.1"/>
</dbReference>
<dbReference type="Gene3D" id="3.90.132.10">
    <property type="entry name" value="Leishmanolysin , domain 2"/>
    <property type="match status" value="1"/>
</dbReference>
<dbReference type="Proteomes" id="UP000463961">
    <property type="component" value="Chromosome"/>
</dbReference>
<dbReference type="EMBL" id="AP022345">
    <property type="protein sequence ID" value="BBU68775.1"/>
    <property type="molecule type" value="Genomic_DNA"/>
</dbReference>
<evidence type="ECO:0008006" key="9">
    <source>
        <dbReference type="Google" id="ProtNLM"/>
    </source>
</evidence>
<keyword evidence="5" id="KW-0862">Zinc</keyword>
<keyword evidence="8" id="KW-1185">Reference proteome</keyword>
<evidence type="ECO:0000313" key="7">
    <source>
        <dbReference type="EMBL" id="BBU68775.1"/>
    </source>
</evidence>
<reference evidence="8" key="1">
    <citation type="submission" date="2020-01" db="EMBL/GenBank/DDBJ databases">
        <title>Phosphoaccumulans saitamaens gen. nov., sp. nov., a polyphosphate accumulating bacterium isolated from surface river water.</title>
        <authorList>
            <person name="Watanabe K."/>
            <person name="Suda W."/>
        </authorList>
    </citation>
    <scope>NUCLEOTIDE SEQUENCE [LARGE SCALE GENOMIC DNA]</scope>
    <source>
        <strain evidence="8">ICHIAU1</strain>
    </source>
</reference>